<dbReference type="PANTHER" id="PTHR30582:SF2">
    <property type="entry name" value="L,D-TRANSPEPTIDASE YCIB-RELATED"/>
    <property type="match status" value="1"/>
</dbReference>
<evidence type="ECO:0000256" key="3">
    <source>
        <dbReference type="ARBA" id="ARBA00022960"/>
    </source>
</evidence>
<keyword evidence="2" id="KW-0808">Transferase</keyword>
<dbReference type="SUPFAM" id="SSF141523">
    <property type="entry name" value="L,D-transpeptidase catalytic domain-like"/>
    <property type="match status" value="1"/>
</dbReference>
<dbReference type="PROSITE" id="PS52029">
    <property type="entry name" value="LD_TPASE"/>
    <property type="match status" value="1"/>
</dbReference>
<evidence type="ECO:0000256" key="5">
    <source>
        <dbReference type="ARBA" id="ARBA00023316"/>
    </source>
</evidence>
<comment type="pathway">
    <text evidence="1 6">Cell wall biogenesis; peptidoglycan biosynthesis.</text>
</comment>
<keyword evidence="5 6" id="KW-0961">Cell wall biogenesis/degradation</keyword>
<evidence type="ECO:0000256" key="2">
    <source>
        <dbReference type="ARBA" id="ARBA00022679"/>
    </source>
</evidence>
<dbReference type="GO" id="GO:0018104">
    <property type="term" value="P:peptidoglycan-protein cross-linking"/>
    <property type="evidence" value="ECO:0007669"/>
    <property type="project" value="TreeGrafter"/>
</dbReference>
<feature type="active site" description="Nucleophile" evidence="6">
    <location>
        <position position="169"/>
    </location>
</feature>
<dbReference type="Proteomes" id="UP000530928">
    <property type="component" value="Unassembled WGS sequence"/>
</dbReference>
<dbReference type="GO" id="GO:0005576">
    <property type="term" value="C:extracellular region"/>
    <property type="evidence" value="ECO:0007669"/>
    <property type="project" value="TreeGrafter"/>
</dbReference>
<gene>
    <name evidence="8" type="ORF">HNR30_003073</name>
</gene>
<dbReference type="GO" id="GO:0071555">
    <property type="term" value="P:cell wall organization"/>
    <property type="evidence" value="ECO:0007669"/>
    <property type="project" value="UniProtKB-UniRule"/>
</dbReference>
<name>A0A7W0CIA7_9ACTN</name>
<comment type="caution">
    <text evidence="8">The sequence shown here is derived from an EMBL/GenBank/DDBJ whole genome shotgun (WGS) entry which is preliminary data.</text>
</comment>
<dbReference type="Gene3D" id="1.10.101.10">
    <property type="entry name" value="PGBD-like superfamily/PGBD"/>
    <property type="match status" value="1"/>
</dbReference>
<proteinExistence type="predicted"/>
<evidence type="ECO:0000256" key="1">
    <source>
        <dbReference type="ARBA" id="ARBA00004752"/>
    </source>
</evidence>
<dbReference type="SUPFAM" id="SSF47090">
    <property type="entry name" value="PGBD-like"/>
    <property type="match status" value="1"/>
</dbReference>
<dbReference type="PANTHER" id="PTHR30582">
    <property type="entry name" value="L,D-TRANSPEPTIDASE"/>
    <property type="match status" value="1"/>
</dbReference>
<dbReference type="InterPro" id="IPR050979">
    <property type="entry name" value="LD-transpeptidase"/>
</dbReference>
<dbReference type="GO" id="GO:0008360">
    <property type="term" value="P:regulation of cell shape"/>
    <property type="evidence" value="ECO:0007669"/>
    <property type="project" value="UniProtKB-UniRule"/>
</dbReference>
<sequence>MIITDPDLLQVEQRLAEQRFDPGPVDGVRTRETTVALWGLQKLNGLRPTGRLTKATLRALERPREVRPLVKKGARNRVEVDLERQLMVVYTDGRPALISHVSTGANRTYCVRGRCGDAVTPVGAFRVYHRVGGWQNGWLGAMYKPIYFNNGIALHGSTKVPRRPASHGCVRVPLHTADRLFRLVKMDFPVYVDRSSTSG</sequence>
<keyword evidence="9" id="KW-1185">Reference proteome</keyword>
<dbReference type="UniPathway" id="UPA00219"/>
<dbReference type="GO" id="GO:0071972">
    <property type="term" value="F:peptidoglycan L,D-transpeptidase activity"/>
    <property type="evidence" value="ECO:0007669"/>
    <property type="project" value="TreeGrafter"/>
</dbReference>
<dbReference type="InterPro" id="IPR038063">
    <property type="entry name" value="Transpep_catalytic_dom"/>
</dbReference>
<dbReference type="Gene3D" id="2.40.440.10">
    <property type="entry name" value="L,D-transpeptidase catalytic domain-like"/>
    <property type="match status" value="1"/>
</dbReference>
<evidence type="ECO:0000256" key="6">
    <source>
        <dbReference type="PROSITE-ProRule" id="PRU01373"/>
    </source>
</evidence>
<feature type="active site" description="Proton donor/acceptor" evidence="6">
    <location>
        <position position="155"/>
    </location>
</feature>
<evidence type="ECO:0000256" key="4">
    <source>
        <dbReference type="ARBA" id="ARBA00022984"/>
    </source>
</evidence>
<reference evidence="8 9" key="1">
    <citation type="submission" date="2020-07" db="EMBL/GenBank/DDBJ databases">
        <title>Genomic Encyclopedia of Type Strains, Phase IV (KMG-IV): sequencing the most valuable type-strain genomes for metagenomic binning, comparative biology and taxonomic classification.</title>
        <authorList>
            <person name="Goeker M."/>
        </authorList>
    </citation>
    <scope>NUCLEOTIDE SEQUENCE [LARGE SCALE GENOMIC DNA]</scope>
    <source>
        <strain evidence="8 9">DSM 45533</strain>
    </source>
</reference>
<dbReference type="InterPro" id="IPR005490">
    <property type="entry name" value="LD_TPept_cat_dom"/>
</dbReference>
<evidence type="ECO:0000313" key="8">
    <source>
        <dbReference type="EMBL" id="MBA2891732.1"/>
    </source>
</evidence>
<dbReference type="EMBL" id="JACDUR010000003">
    <property type="protein sequence ID" value="MBA2891732.1"/>
    <property type="molecule type" value="Genomic_DNA"/>
</dbReference>
<keyword evidence="4 6" id="KW-0573">Peptidoglycan synthesis</keyword>
<dbReference type="InterPro" id="IPR002477">
    <property type="entry name" value="Peptidoglycan-bd-like"/>
</dbReference>
<dbReference type="Pfam" id="PF01471">
    <property type="entry name" value="PG_binding_1"/>
    <property type="match status" value="1"/>
</dbReference>
<dbReference type="GO" id="GO:0016740">
    <property type="term" value="F:transferase activity"/>
    <property type="evidence" value="ECO:0007669"/>
    <property type="project" value="UniProtKB-KW"/>
</dbReference>
<dbReference type="RefSeq" id="WP_181610498.1">
    <property type="nucleotide sequence ID" value="NZ_BAABAM010000002.1"/>
</dbReference>
<evidence type="ECO:0000313" key="9">
    <source>
        <dbReference type="Proteomes" id="UP000530928"/>
    </source>
</evidence>
<dbReference type="Pfam" id="PF03734">
    <property type="entry name" value="YkuD"/>
    <property type="match status" value="1"/>
</dbReference>
<dbReference type="AlphaFoldDB" id="A0A7W0CIA7"/>
<evidence type="ECO:0000259" key="7">
    <source>
        <dbReference type="PROSITE" id="PS52029"/>
    </source>
</evidence>
<dbReference type="CDD" id="cd16913">
    <property type="entry name" value="YkuD_like"/>
    <property type="match status" value="1"/>
</dbReference>
<keyword evidence="8" id="KW-0449">Lipoprotein</keyword>
<feature type="domain" description="L,D-TPase catalytic" evidence="7">
    <location>
        <begin position="76"/>
        <end position="193"/>
    </location>
</feature>
<organism evidence="8 9">
    <name type="scientific">Nonomuraea soli</name>
    <dbReference type="NCBI Taxonomy" id="1032476"/>
    <lineage>
        <taxon>Bacteria</taxon>
        <taxon>Bacillati</taxon>
        <taxon>Actinomycetota</taxon>
        <taxon>Actinomycetes</taxon>
        <taxon>Streptosporangiales</taxon>
        <taxon>Streptosporangiaceae</taxon>
        <taxon>Nonomuraea</taxon>
    </lineage>
</organism>
<keyword evidence="3 6" id="KW-0133">Cell shape</keyword>
<dbReference type="InterPro" id="IPR036365">
    <property type="entry name" value="PGBD-like_sf"/>
</dbReference>
<accession>A0A7W0CIA7</accession>
<dbReference type="InterPro" id="IPR036366">
    <property type="entry name" value="PGBDSf"/>
</dbReference>
<protein>
    <submittedName>
        <fullName evidence="8">Lipoprotein-anchoring transpeptidase ErfK/SrfK</fullName>
    </submittedName>
</protein>